<accession>A0AAN6ZTF2</accession>
<dbReference type="PANTHER" id="PTHR42085">
    <property type="entry name" value="F-BOX DOMAIN-CONTAINING PROTEIN"/>
    <property type="match status" value="1"/>
</dbReference>
<proteinExistence type="predicted"/>
<comment type="caution">
    <text evidence="1">The sequence shown here is derived from an EMBL/GenBank/DDBJ whole genome shotgun (WGS) entry which is preliminary data.</text>
</comment>
<dbReference type="AlphaFoldDB" id="A0AAN6ZTF2"/>
<reference evidence="1" key="2">
    <citation type="submission" date="2023-05" db="EMBL/GenBank/DDBJ databases">
        <authorList>
            <consortium name="Lawrence Berkeley National Laboratory"/>
            <person name="Steindorff A."/>
            <person name="Hensen N."/>
            <person name="Bonometti L."/>
            <person name="Westerberg I."/>
            <person name="Brannstrom I.O."/>
            <person name="Guillou S."/>
            <person name="Cros-Aarteil S."/>
            <person name="Calhoun S."/>
            <person name="Haridas S."/>
            <person name="Kuo A."/>
            <person name="Mondo S."/>
            <person name="Pangilinan J."/>
            <person name="Riley R."/>
            <person name="Labutti K."/>
            <person name="Andreopoulos B."/>
            <person name="Lipzen A."/>
            <person name="Chen C."/>
            <person name="Yanf M."/>
            <person name="Daum C."/>
            <person name="Ng V."/>
            <person name="Clum A."/>
            <person name="Ohm R."/>
            <person name="Martin F."/>
            <person name="Silar P."/>
            <person name="Natvig D."/>
            <person name="Lalanne C."/>
            <person name="Gautier V."/>
            <person name="Ament-Velasquez S.L."/>
            <person name="Kruys A."/>
            <person name="Hutchinson M.I."/>
            <person name="Powell A.J."/>
            <person name="Barry K."/>
            <person name="Miller A.N."/>
            <person name="Grigoriev I.V."/>
            <person name="Debuchy R."/>
            <person name="Gladieux P."/>
            <person name="Thoren M.H."/>
            <person name="Johannesson H."/>
        </authorList>
    </citation>
    <scope>NUCLEOTIDE SEQUENCE</scope>
    <source>
        <strain evidence="1">CBS 538.74</strain>
    </source>
</reference>
<sequence length="570" mass="64627">MAADSHLPGILRLDPDIRHRIYLHVGLGQRQLYAGTAPAVYDLGGPSSFELVDPRPEDDDCGPASFHGLLLSCRTIYVEASALLYSKNWFIVRYQPGRSLGSLRALTPHALASLTNLKVVLNQTSCHAQDSGSGECCGRVWAYDDLEQDKSKEGDPKLLQGCFPGHEYRHDPALDGSTPHIMPRKLELSLVCDVRHREVQIAKLVLDGLYLLPPLKDCHLQHIAQEAVLRARGIIASSEPLTSPGPLNSPPRPLNLPREIRLRILDKEVTWHRRWELIPAVPCYNPDGPGFCAPECGRACEFSRCWQTPWPSQPSIGCFCRRRHAAFSSRCKCWAPPTPLFLVCPTLYMEANLVFYSKNRFIVVDSPRSNPWAWWEHNDYPHESFAASQFLRHVVPQHCLGHLRFLELTFSPFTHLARPRDEHPALRDWDRTIDWLQDKLNLRVLTLRLVVAGNPDPGRGPGGSYEMTRDQGKEVLATYNRILLPLQLLGNTATGGGLARFHAVLPWPWKWTRRARNRLGKEGGLDWLESKDRELKRRAEKFVMGDRYESVSVAAVEPQMGVWWWGRPSC</sequence>
<protein>
    <submittedName>
        <fullName evidence="1">Uncharacterized protein</fullName>
    </submittedName>
</protein>
<dbReference type="Proteomes" id="UP001302745">
    <property type="component" value="Unassembled WGS sequence"/>
</dbReference>
<evidence type="ECO:0000313" key="1">
    <source>
        <dbReference type="EMBL" id="KAK4149424.1"/>
    </source>
</evidence>
<evidence type="ECO:0000313" key="2">
    <source>
        <dbReference type="Proteomes" id="UP001302745"/>
    </source>
</evidence>
<name>A0AAN6ZTF2_9PEZI</name>
<dbReference type="PANTHER" id="PTHR42085:SF6">
    <property type="entry name" value="F-BOX DOMAIN-CONTAINING PROTEIN"/>
    <property type="match status" value="1"/>
</dbReference>
<reference evidence="1" key="1">
    <citation type="journal article" date="2023" name="Mol. Phylogenet. Evol.">
        <title>Genome-scale phylogeny and comparative genomics of the fungal order Sordariales.</title>
        <authorList>
            <person name="Hensen N."/>
            <person name="Bonometti L."/>
            <person name="Westerberg I."/>
            <person name="Brannstrom I.O."/>
            <person name="Guillou S."/>
            <person name="Cros-Aarteil S."/>
            <person name="Calhoun S."/>
            <person name="Haridas S."/>
            <person name="Kuo A."/>
            <person name="Mondo S."/>
            <person name="Pangilinan J."/>
            <person name="Riley R."/>
            <person name="LaButti K."/>
            <person name="Andreopoulos B."/>
            <person name="Lipzen A."/>
            <person name="Chen C."/>
            <person name="Yan M."/>
            <person name="Daum C."/>
            <person name="Ng V."/>
            <person name="Clum A."/>
            <person name="Steindorff A."/>
            <person name="Ohm R.A."/>
            <person name="Martin F."/>
            <person name="Silar P."/>
            <person name="Natvig D.O."/>
            <person name="Lalanne C."/>
            <person name="Gautier V."/>
            <person name="Ament-Velasquez S.L."/>
            <person name="Kruys A."/>
            <person name="Hutchinson M.I."/>
            <person name="Powell A.J."/>
            <person name="Barry K."/>
            <person name="Miller A.N."/>
            <person name="Grigoriev I.V."/>
            <person name="Debuchy R."/>
            <person name="Gladieux P."/>
            <person name="Hiltunen Thoren M."/>
            <person name="Johannesson H."/>
        </authorList>
    </citation>
    <scope>NUCLEOTIDE SEQUENCE</scope>
    <source>
        <strain evidence="1">CBS 538.74</strain>
    </source>
</reference>
<dbReference type="EMBL" id="MU857161">
    <property type="protein sequence ID" value="KAK4149424.1"/>
    <property type="molecule type" value="Genomic_DNA"/>
</dbReference>
<keyword evidence="2" id="KW-1185">Reference proteome</keyword>
<gene>
    <name evidence="1" type="ORF">C8A00DRAFT_46960</name>
</gene>
<dbReference type="InterPro" id="IPR038883">
    <property type="entry name" value="AN11006-like"/>
</dbReference>
<organism evidence="1 2">
    <name type="scientific">Chaetomidium leptoderma</name>
    <dbReference type="NCBI Taxonomy" id="669021"/>
    <lineage>
        <taxon>Eukaryota</taxon>
        <taxon>Fungi</taxon>
        <taxon>Dikarya</taxon>
        <taxon>Ascomycota</taxon>
        <taxon>Pezizomycotina</taxon>
        <taxon>Sordariomycetes</taxon>
        <taxon>Sordariomycetidae</taxon>
        <taxon>Sordariales</taxon>
        <taxon>Chaetomiaceae</taxon>
        <taxon>Chaetomidium</taxon>
    </lineage>
</organism>